<evidence type="ECO:0000256" key="1">
    <source>
        <dbReference type="SAM" id="MobiDB-lite"/>
    </source>
</evidence>
<sequence>MPSDNICYNKDKSDELNFDQNTNKCKILGERGESMFNQPIPTCPPDTLNKAEDWSFEISRAGRFGSISEGGPHLGATCSPCCCSGKWGSRRELRTNGRDVEETERYPQGQTHRVQLGL</sequence>
<protein>
    <submittedName>
        <fullName evidence="2">Uncharacterized protein</fullName>
    </submittedName>
</protein>
<proteinExistence type="predicted"/>
<feature type="compositionally biased region" description="Basic and acidic residues" evidence="1">
    <location>
        <begin position="95"/>
        <end position="105"/>
    </location>
</feature>
<evidence type="ECO:0000313" key="2">
    <source>
        <dbReference type="EMBL" id="MEQ2300364.1"/>
    </source>
</evidence>
<comment type="caution">
    <text evidence="2">The sequence shown here is derived from an EMBL/GenBank/DDBJ whole genome shotgun (WGS) entry which is preliminary data.</text>
</comment>
<gene>
    <name evidence="2" type="ORF">AMECASPLE_024646</name>
</gene>
<accession>A0ABV0Z3C1</accession>
<organism evidence="2 3">
    <name type="scientific">Ameca splendens</name>
    <dbReference type="NCBI Taxonomy" id="208324"/>
    <lineage>
        <taxon>Eukaryota</taxon>
        <taxon>Metazoa</taxon>
        <taxon>Chordata</taxon>
        <taxon>Craniata</taxon>
        <taxon>Vertebrata</taxon>
        <taxon>Euteleostomi</taxon>
        <taxon>Actinopterygii</taxon>
        <taxon>Neopterygii</taxon>
        <taxon>Teleostei</taxon>
        <taxon>Neoteleostei</taxon>
        <taxon>Acanthomorphata</taxon>
        <taxon>Ovalentaria</taxon>
        <taxon>Atherinomorphae</taxon>
        <taxon>Cyprinodontiformes</taxon>
        <taxon>Goodeidae</taxon>
        <taxon>Ameca</taxon>
    </lineage>
</organism>
<reference evidence="2 3" key="1">
    <citation type="submission" date="2021-06" db="EMBL/GenBank/DDBJ databases">
        <authorList>
            <person name="Palmer J.M."/>
        </authorList>
    </citation>
    <scope>NUCLEOTIDE SEQUENCE [LARGE SCALE GENOMIC DNA]</scope>
    <source>
        <strain evidence="2 3">AS_MEX2019</strain>
        <tissue evidence="2">Muscle</tissue>
    </source>
</reference>
<feature type="compositionally biased region" description="Polar residues" evidence="1">
    <location>
        <begin position="108"/>
        <end position="118"/>
    </location>
</feature>
<keyword evidence="3" id="KW-1185">Reference proteome</keyword>
<evidence type="ECO:0000313" key="3">
    <source>
        <dbReference type="Proteomes" id="UP001469553"/>
    </source>
</evidence>
<name>A0ABV0Z3C1_9TELE</name>
<dbReference type="EMBL" id="JAHRIP010049389">
    <property type="protein sequence ID" value="MEQ2300364.1"/>
    <property type="molecule type" value="Genomic_DNA"/>
</dbReference>
<dbReference type="Proteomes" id="UP001469553">
    <property type="component" value="Unassembled WGS sequence"/>
</dbReference>
<feature type="region of interest" description="Disordered" evidence="1">
    <location>
        <begin position="95"/>
        <end position="118"/>
    </location>
</feature>